<dbReference type="AlphaFoldDB" id="A0A0B7IIP0"/>
<evidence type="ECO:0000313" key="1">
    <source>
        <dbReference type="EMBL" id="CEN51726.1"/>
    </source>
</evidence>
<evidence type="ECO:0000313" key="2">
    <source>
        <dbReference type="Proteomes" id="UP000039370"/>
    </source>
</evidence>
<reference evidence="2" key="1">
    <citation type="submission" date="2015-01" db="EMBL/GenBank/DDBJ databases">
        <authorList>
            <person name="MANFREDI Pablo"/>
        </authorList>
    </citation>
    <scope>NUCLEOTIDE SEQUENCE [LARGE SCALE GENOMIC DNA]</scope>
    <source>
        <strain evidence="2">Cc11</strain>
    </source>
</reference>
<sequence>MYGSQETQIIEIEIGFLLNENGQLILGIKAPELFQEAIKNLLDFWN</sequence>
<protein>
    <submittedName>
        <fullName evidence="1">Uncharacterized protein</fullName>
    </submittedName>
</protein>
<organism evidence="1 2">
    <name type="scientific">Capnocytophaga canimorsus</name>
    <dbReference type="NCBI Taxonomy" id="28188"/>
    <lineage>
        <taxon>Bacteria</taxon>
        <taxon>Pseudomonadati</taxon>
        <taxon>Bacteroidota</taxon>
        <taxon>Flavobacteriia</taxon>
        <taxon>Flavobacteriales</taxon>
        <taxon>Flavobacteriaceae</taxon>
        <taxon>Capnocytophaga</taxon>
    </lineage>
</organism>
<gene>
    <name evidence="1" type="ORF">CCAN11_2350006</name>
</gene>
<dbReference type="Proteomes" id="UP000039370">
    <property type="component" value="Unassembled WGS sequence"/>
</dbReference>
<accession>A0A0B7IIP0</accession>
<dbReference type="EMBL" id="CDOK01000152">
    <property type="protein sequence ID" value="CEN51726.1"/>
    <property type="molecule type" value="Genomic_DNA"/>
</dbReference>
<name>A0A0B7IIP0_9FLAO</name>
<proteinExistence type="predicted"/>